<comment type="caution">
    <text evidence="2">The sequence shown here is derived from an EMBL/GenBank/DDBJ whole genome shotgun (WGS) entry which is preliminary data.</text>
</comment>
<gene>
    <name evidence="2" type="ORF">ESP62_017540</name>
</gene>
<accession>A0A641AI12</accession>
<reference evidence="2" key="1">
    <citation type="submission" date="2019-09" db="EMBL/GenBank/DDBJ databases">
        <authorList>
            <person name="Li J."/>
        </authorList>
    </citation>
    <scope>NUCLEOTIDE SEQUENCE [LARGE SCALE GENOMIC DNA]</scope>
    <source>
        <strain evidence="2">NRBC 14897</strain>
    </source>
</reference>
<feature type="transmembrane region" description="Helical" evidence="1">
    <location>
        <begin position="16"/>
        <end position="35"/>
    </location>
</feature>
<protein>
    <submittedName>
        <fullName evidence="2">Uncharacterized protein</fullName>
    </submittedName>
</protein>
<organism evidence="2 3">
    <name type="scientific">Aeromicrobium fastidiosum</name>
    <dbReference type="NCBI Taxonomy" id="52699"/>
    <lineage>
        <taxon>Bacteria</taxon>
        <taxon>Bacillati</taxon>
        <taxon>Actinomycetota</taxon>
        <taxon>Actinomycetes</taxon>
        <taxon>Propionibacteriales</taxon>
        <taxon>Nocardioidaceae</taxon>
        <taxon>Aeromicrobium</taxon>
    </lineage>
</organism>
<evidence type="ECO:0000313" key="3">
    <source>
        <dbReference type="Proteomes" id="UP001515100"/>
    </source>
</evidence>
<proteinExistence type="predicted"/>
<dbReference type="OrthoDB" id="3748907at2"/>
<dbReference type="RefSeq" id="WP_129184947.1">
    <property type="nucleotide sequence ID" value="NZ_JAGIOG010000001.1"/>
</dbReference>
<keyword evidence="1" id="KW-0472">Membrane</keyword>
<keyword evidence="1" id="KW-1133">Transmembrane helix</keyword>
<name>A0A641AI12_9ACTN</name>
<dbReference type="EMBL" id="SDPP02000005">
    <property type="protein sequence ID" value="KAA1373752.1"/>
    <property type="molecule type" value="Genomic_DNA"/>
</dbReference>
<sequence length="115" mass="12054">MTIATYAVGGARVVRALSIGLALSVLVAVVALQAFQAQYGRPTARVATRADVESPQLSAAIAQQGALGRQCSTRPSLADAILFQANGQDEISVVTFDEALLASSARSGWIRRYCT</sequence>
<keyword evidence="1" id="KW-0812">Transmembrane</keyword>
<evidence type="ECO:0000313" key="2">
    <source>
        <dbReference type="EMBL" id="KAA1373752.1"/>
    </source>
</evidence>
<dbReference type="Proteomes" id="UP001515100">
    <property type="component" value="Unassembled WGS sequence"/>
</dbReference>
<evidence type="ECO:0000256" key="1">
    <source>
        <dbReference type="SAM" id="Phobius"/>
    </source>
</evidence>
<dbReference type="AlphaFoldDB" id="A0A641AI12"/>
<keyword evidence="3" id="KW-1185">Reference proteome</keyword>